<keyword evidence="2" id="KW-1185">Reference proteome</keyword>
<sequence length="3684" mass="423020">MKRQITRKVRLKQKSLDGEKTSLSGYDRWEHVQWTNIIDERMGFDRLEAGPSLEGWLINMHETVIPDSNQGGKAAMAFYFLQEDGHTFKTIFPFEPYFFIACKAGSDIEVETYLYKTFQTIIRISRCVKEDLQMPNHLTGYRRLFLQLFFNNTSDLLNVQKTLVSMAEANKKKMDALDVLNEVVTTTTDIAFHQEASKSSRLILSEEYIIDAREYDVPYSVRVAIDNDIRVGKWYQVKAHAGVVKMDVIEDRITRAEPVVLVFDIETTKLPLKFPDSAIDQIMMISYMIDGQVWDIVSSDIDNFEYTPKPEYEGPFWIFNEPDEKSLIQRFFNHIKDAKPTIIATYNGDVFDWPFIDSRATMYGLNMYEEIGFTKNKNDEYQSTYCVHMDCYRWVKRDSYLPQGSQGLKAVTKAKLGYNPIELDPELMTRYANENPQVLAQYSVSDAVSTYYLYMKYVHPFIFSLCNIIPLNPGDVLSKGTGTLCEMLLMQVQAFKKGIILPNKHVDHYDKHYEGHLLESETYVGGHVESLEAGVFRSDILEKFNIDLEIIDKLINELDPALKFSIEVEAKRKISDIVNYNEIKQQIILQLEELKKNPFRTEYPKIYHLDVASMYPNIMITNRLQPDSMIDESRCASCDFNKPGKICDRKMTWSWHGDFFPAKRDEYNMIKHALRNESFPGKFSGTLKSFDELSASEQSSIVQKRLTEYCKKIYGRIRDSRVVERETIVCQKENPFYVDTVKSFRDRRYELKGLHKQWKQILDNIPPSDLSQIDQARKMVVLYDSLQLAHKVILNSFYGYVMRKGSRWYSMEMAGVTCLTGAKIIQTARQLIEKVGRPLELDTDGIWCILPSTFPQNYLFNFSNGKPLFISYPCVILNYLIHSQFTNHQYHNLVDPVRYKYEVHSENSIFFEIDGPYRAMILPTSTEEDKTIKKKYAVFNDDETFAELKGFEVKRRGELKLIKIFQSQIFKLFLEGTTLEECYGAVAVVANKWLDILYSKGSTLADEELIDLISENRSMSRTLEEYGTQKSTSISTARRLAEFLGGQMVKDRGLLCRFIISSKPNDAPIVERAIPVAIFSADENIKKYFLRKWLRDNTLSDYDIRTILDWDYYLKRLGSVIQKLITIPAAMQMVSNPVPRVTPPEWLQRRQAAKFDKFKQYSITESFKALPKVTKDVNIKDSSFEIEEIPSCESMKVVHKAINKRKEVNKENEDDSFITLGPLTASIDHDYKSWLQYQKRKWKIQKQNRDRRRRLFGLNINANSNFSNFLRDKAIFIYTKVWEILEFHQTDVPGELRVWALIDNVLHSIKLIIPRIIYINFKSGDIPKFELEGCEIQKVSKVLPNGKHSDYLFEFKMTEYIYNKEQKTLLNFLTFPNIDGIFESQMSIKERAVLLLGATCEFKDTGQGSLKKAIEKGFELTMLKKPDKNVLYLERANLNFIFVSLFFSGNRKVVSVFFSNKPVANLFVLDNSRETIVFPNLEKFYIELLSSWKSQGLFDDSIFQCSDSIAFNIFTLRNEKKLYKSLSNCLREYQTERHGPTIVVHTLKYDQLCQSFPILLDFPLMKFPQDDDHVPSLGWQSYLGKKVITSFLHLPSFVSYRIKLSRYSNIPLCDILEDDSKFIIDVIFARCLMEHNYLLWWSKASVPDYGGYEKDWILHIQEKLDIPLINNPGSYENVCIEFDVKSLAVSAVLNSALVNAYDSISDQIPDDFSFLDSDMQIDSGSLLDVNFSSSVIFVLKSLLKHWWSEASVGNSIADLMVQHFLRWVSSSDSFLYDISIYSYIQKVLKKAFVNLLSDLKRAGSKIVFANTFRVLIQTSKRNLGNAYTYGLYIIKTIRNKPLFNFLDINIKEYWSYLLWMDDANYGGKASSEIKEEHNLDTILHWHIANFLPKILQDEFKAWVTEFISLMYKLKLSTLEEHPVSYQVQDNLNKSQEHENKLSDYNNKSYVSEDFCGNIVLNEMTKPLIKRVSQLVYQQNNSFGDPELSADFEVPNLPGSYLKINNPVLLFVKCICAVFELAKDFSLDVRILRRDLLKILDVSEFSAESIFQNPSRSYVLSVICQNCGFLRDIDFCRDNDLFSVDQYGKKTFVLKCAQCFLEYNKLAIEEVLIGKVQHMMTIYQIQDFRCKKCKKIKESNLQEYCTCSGDWVSTSLKKIKIMSFAGEAVPIIVLKEGTNDSQGKGQLLSNISAILAIQATISTTLGPFGADKLIVDSKGQVVISNDGATIMKLLDIVHPATRILLDIARSQDAEVGDGTTSVVMLAGELLKEAKAYIEDGMNPNIISMGYRKASQLAIDKIKEIAVNIEKSDKEKFYDHLVKCAITSMSSKLIRSHEDIFARMVVDAVLILDEELNEKLIGIKKVLGGAVGDSLLIHGVAFKKTFSYAGFEQQRKLYKNPKIVCLNVELELKAEKDNAEVRVEEVSEYQAIVDAEWRIIFEKLEALVNTGAKIVLSKLPIGDLATQYFADHDVFCAGRVSSDDLNRVVMAVGGSIQSTCFNIQPHHLGTCSSFEERQIGGERFNIFEGCPGAKTCTIILRGGAEQFIAEVERSLHDAIMVVRRTIKNSSIVAGGGACEMEISKYLREYSRTISGKQQFIISSFAKALEVIPRQLCDNAGLDSTDILSNLRMLHARGEKWTGVSFKSEGVADNFKEFVWEPSSVKINAILSATEAASVILSVDETIKNEPSQQPQIPSKTSQSMAQRPFKGQGIPASIFIGLKMIKIETLWALANSELLRHLALLIKEKEMWYAYLTPVEGDIFFSYLDDPILWDEFIHFKTNVSGTALSSSEALEKLTLLFRVRFMLYEKAIESFIFSNSSDIFGADKSLVFQGLHNYEEKKGKCDLESLRILDDNLYDEEDSEEVGNNSNNLEKHDIKEHMDKTNKKARQQIREFINRIYYILDNDRDTMIELHKLNVSDKSMDFDIVSHDEDTSGTSNFEMENMSFKYLLSAIENKRSLISISDFELRNLLSEVRKSRSKWTCEEHVVQELYDSAKKVVLELRAYTEHSTAFLNKVSKREAPDYYDVIKNPMDLGTVMKKLRNFQYNSKKEFVDDLMLIWSNCLIYNADPAHFLRKHAIAMRKKTLSLIKFVPDIVIYDKNESEVEKMDLNNDDAEQIGNLNESKEGLLTVKKTSCSKPIKSKDPDTDLFETQLSNNVSEMSDTSFTNNNSKVVNNVNVFNREYTPNFDVVEGLDSTRKIECDEDDDLIYQAWKTLTKKARAEICSARYGLLKGNKLRGNAAAICRNSKLMMMFQEWEAGFSKNDDSFHYSNNEISESFDSERDNIDESLTESPYMILYNVCSGLPKVPSANNELHDFSSNTFQDYLFIVSNPRFYPPPEGICRKIYKNIEDLRKIRRLCSKVYSVRMMQQTNSLYYTCFKEPVEQKPLNLVVPDKNHNVFDCTEVMSEELGCCLLEKFVSTLLYHVGFEEYQSSALDTLVDITCSFLLKLGKTLKLYLESKSTKTVEENLLHALYENGISNISLFETYIKDGIDRYSNKLNDIQKRLQTYLIETIKPSLSCFDEENLENNDSLVLGDFAEKIGEDFFGFKELGLDKELGLSSLLVPLHLLQGRIQQGTGVSNNVSMVKQEIKHVPPPRFTPITIDVIDCQIGLVQPFLKSKLLESGGTELIEDEDLFTKQKPRLPPNGKIVSPLKKVNTLTLNPSKKKKKSLDVKNISDFEN</sequence>
<evidence type="ECO:0000313" key="2">
    <source>
        <dbReference type="Proteomes" id="UP000768646"/>
    </source>
</evidence>
<organism evidence="1 2">
    <name type="scientific">Pneumocystis oryctolagi</name>
    <dbReference type="NCBI Taxonomy" id="42067"/>
    <lineage>
        <taxon>Eukaryota</taxon>
        <taxon>Fungi</taxon>
        <taxon>Dikarya</taxon>
        <taxon>Ascomycota</taxon>
        <taxon>Taphrinomycotina</taxon>
        <taxon>Pneumocystomycetes</taxon>
        <taxon>Pneumocystaceae</taxon>
        <taxon>Pneumocystis</taxon>
    </lineage>
</organism>
<protein>
    <submittedName>
        <fullName evidence="1">Uncharacterized protein</fullName>
    </submittedName>
</protein>
<gene>
    <name evidence="1" type="ORF">PORY_000678</name>
</gene>
<accession>A0ACB7CFN8</accession>
<evidence type="ECO:0000313" key="1">
    <source>
        <dbReference type="EMBL" id="KAG4305768.1"/>
    </source>
</evidence>
<reference evidence="1 2" key="1">
    <citation type="journal article" date="2021" name="Commun. Biol.">
        <title>Genomic insights into the host specific adaptation of the Pneumocystis genus.</title>
        <authorList>
            <person name="Cisse O.H."/>
            <person name="Ma L."/>
            <person name="Dekker J.P."/>
            <person name="Khil P.P."/>
            <person name="Youn J.-H."/>
            <person name="Brenchley J.M."/>
            <person name="Blair R."/>
            <person name="Pahar B."/>
            <person name="Chabe M."/>
            <person name="Van Rompay K.K.A."/>
            <person name="Keesler R."/>
            <person name="Sukura A."/>
            <person name="Hirsch V."/>
            <person name="Kutty G."/>
            <person name="Liu Y."/>
            <person name="Peng L."/>
            <person name="Chen J."/>
            <person name="Song J."/>
            <person name="Weissenbacher-Lang C."/>
            <person name="Xu J."/>
            <person name="Upham N.S."/>
            <person name="Stajich J.E."/>
            <person name="Cuomo C.A."/>
            <person name="Cushion M.T."/>
            <person name="Kovacs J.A."/>
        </authorList>
    </citation>
    <scope>NUCLEOTIDE SEQUENCE [LARGE SCALE GENOMIC DNA]</scope>
    <source>
        <strain evidence="1 2">RABM</strain>
    </source>
</reference>
<comment type="caution">
    <text evidence="1">The sequence shown here is derived from an EMBL/GenBank/DDBJ whole genome shotgun (WGS) entry which is preliminary data.</text>
</comment>
<proteinExistence type="predicted"/>
<dbReference type="Proteomes" id="UP000768646">
    <property type="component" value="Unassembled WGS sequence"/>
</dbReference>
<dbReference type="EMBL" id="JABTEG010000002">
    <property type="protein sequence ID" value="KAG4305768.1"/>
    <property type="molecule type" value="Genomic_DNA"/>
</dbReference>
<name>A0ACB7CFN8_9ASCO</name>